<protein>
    <submittedName>
        <fullName evidence="1">Str. FM013</fullName>
    </submittedName>
</protein>
<organism evidence="1 2">
    <name type="scientific">Penicillium camemberti (strain FM 013)</name>
    <dbReference type="NCBI Taxonomy" id="1429867"/>
    <lineage>
        <taxon>Eukaryota</taxon>
        <taxon>Fungi</taxon>
        <taxon>Dikarya</taxon>
        <taxon>Ascomycota</taxon>
        <taxon>Pezizomycotina</taxon>
        <taxon>Eurotiomycetes</taxon>
        <taxon>Eurotiomycetidae</taxon>
        <taxon>Eurotiales</taxon>
        <taxon>Aspergillaceae</taxon>
        <taxon>Penicillium</taxon>
    </lineage>
</organism>
<evidence type="ECO:0000313" key="1">
    <source>
        <dbReference type="EMBL" id="CRL31109.1"/>
    </source>
</evidence>
<dbReference type="AlphaFoldDB" id="A0A0G4PY79"/>
<proteinExistence type="predicted"/>
<sequence>MAGDHGMSQQELWPSVTYALYPPEVGSSLIHQSFPNRKEVIWENFFVAGRSHADILVIGRRQVHRIECQIRACCHVKWRKEFLKKRCILCAWHLHDQARPPANRSTFPSSTSVRSDLPIPDRRVTSLAV</sequence>
<dbReference type="Proteomes" id="UP000053732">
    <property type="component" value="Unassembled WGS sequence"/>
</dbReference>
<name>A0A0G4PY79_PENC3</name>
<reference evidence="1 2" key="1">
    <citation type="journal article" date="2014" name="Nat. Commun.">
        <title>Multiple recent horizontal transfers of a large genomic region in cheese making fungi.</title>
        <authorList>
            <person name="Cheeseman K."/>
            <person name="Ropars J."/>
            <person name="Renault P."/>
            <person name="Dupont J."/>
            <person name="Gouzy J."/>
            <person name="Branca A."/>
            <person name="Abraham A.L."/>
            <person name="Ceppi M."/>
            <person name="Conseiller E."/>
            <person name="Debuchy R."/>
            <person name="Malagnac F."/>
            <person name="Goarin A."/>
            <person name="Silar P."/>
            <person name="Lacoste S."/>
            <person name="Sallet E."/>
            <person name="Bensimon A."/>
            <person name="Giraud T."/>
            <person name="Brygoo Y."/>
        </authorList>
    </citation>
    <scope>NUCLEOTIDE SEQUENCE [LARGE SCALE GENOMIC DNA]</scope>
    <source>
        <strain evidence="2">FM 013</strain>
    </source>
</reference>
<accession>A0A0G4PY79</accession>
<keyword evidence="2" id="KW-1185">Reference proteome</keyword>
<dbReference type="EMBL" id="HG793208">
    <property type="protein sequence ID" value="CRL31109.1"/>
    <property type="molecule type" value="Genomic_DNA"/>
</dbReference>
<evidence type="ECO:0000313" key="2">
    <source>
        <dbReference type="Proteomes" id="UP000053732"/>
    </source>
</evidence>
<gene>
    <name evidence="1" type="ORF">PCAMFM013_S076g000002</name>
</gene>